<evidence type="ECO:0000256" key="3">
    <source>
        <dbReference type="ARBA" id="ARBA00022723"/>
    </source>
</evidence>
<evidence type="ECO:0000256" key="7">
    <source>
        <dbReference type="PIRSR" id="PIRSR601273-2"/>
    </source>
</evidence>
<sequence>MLEFFKNLLFVHLLSLSKNQREGCSTDMAVVSTPFFNRNLWYRLLSSRFSLWKSYCPRFFLDYLEAFGLLSDFLDHQAVIKFFELETHFSYYPVSGFVAPHQYLSLLQDRYFPIASVMRTLDKDNFSLTPDLIHDLLGHVPWLLHPSFSEFFINMGRLFTKVIEKVQALPSKKQRIQTLQSNLIAIVRCFWFTVESGLIENHEGRKAYGAVLISSPQELGHAFIDNVRVLPLELDQIIRLPFNTSTPQETLFSIRHFDELVELTSKLEWMLDQGLLESIPLYNQEKYLSGFEVLCQ</sequence>
<evidence type="ECO:0000313" key="14">
    <source>
        <dbReference type="EMBL" id="CRI47711.1"/>
    </source>
</evidence>
<gene>
    <name evidence="9" type="ORF">BN1224_CV15_C_05420</name>
    <name evidence="11" type="ORF">BN1224_GiD_B_00820</name>
    <name evidence="12" type="ORF">BN1224_H12_FN_00020</name>
    <name evidence="13" type="ORF">BN1224_MUL2216_G_00540</name>
    <name evidence="14" type="ORF">BN1224_Panola_M_00730</name>
    <name evidence="16" type="ORF">BN1224_PB1_B_10870</name>
    <name evidence="15" type="ORF">BN1224_U1271_C_09320</name>
    <name evidence="17" type="ORF">BN1224_Wien2_I_00850</name>
    <name evidence="18" type="ORF">BN1224_YK41_CE_00400</name>
    <name evidence="10" type="ORF">CWL029c_G_00730</name>
</gene>
<dbReference type="NCBIfam" id="NF010656">
    <property type="entry name" value="PRK14055.1"/>
    <property type="match status" value="1"/>
</dbReference>
<dbReference type="EMBL" id="LN847009">
    <property type="protein sequence ID" value="CRI42099.1"/>
    <property type="molecule type" value="Genomic_DNA"/>
</dbReference>
<dbReference type="EC" id="1.14.16.-" evidence="9"/>
<evidence type="ECO:0000259" key="8">
    <source>
        <dbReference type="PROSITE" id="PS51410"/>
    </source>
</evidence>
<name>A0A0F7WKE4_CHLPN</name>
<dbReference type="EMBL" id="LN847238">
    <property type="protein sequence ID" value="CRI47711.1"/>
    <property type="molecule type" value="Genomic_DNA"/>
</dbReference>
<dbReference type="EMBL" id="LN847217">
    <property type="protein sequence ID" value="CRI44307.1"/>
    <property type="molecule type" value="Genomic_DNA"/>
</dbReference>
<keyword evidence="6" id="KW-0503">Monooxygenase</keyword>
<evidence type="ECO:0000256" key="4">
    <source>
        <dbReference type="ARBA" id="ARBA00023002"/>
    </source>
</evidence>
<dbReference type="EMBL" id="LN847256">
    <property type="protein sequence ID" value="CRI54337.1"/>
    <property type="molecule type" value="Genomic_DNA"/>
</dbReference>
<dbReference type="InterPro" id="IPR001273">
    <property type="entry name" value="ArAA_hydroxylase"/>
</dbReference>
<dbReference type="Pfam" id="PF00351">
    <property type="entry name" value="Biopterin_H"/>
    <property type="match status" value="1"/>
</dbReference>
<feature type="binding site" evidence="7">
    <location>
        <position position="195"/>
    </location>
    <ligand>
        <name>Fe cation</name>
        <dbReference type="ChEBI" id="CHEBI:24875"/>
    </ligand>
</feature>
<evidence type="ECO:0000256" key="6">
    <source>
        <dbReference type="ARBA" id="ARBA00023033"/>
    </source>
</evidence>
<dbReference type="InterPro" id="IPR018301">
    <property type="entry name" value="ArAA_hydroxylase_Fe/CU_BS"/>
</dbReference>
<dbReference type="PANTHER" id="PTHR11473:SF24">
    <property type="entry name" value="PHENYLALANINE-4-HYDROXYLASE"/>
    <property type="match status" value="1"/>
</dbReference>
<dbReference type="EMBL" id="LN847244">
    <property type="protein sequence ID" value="CRI50043.1"/>
    <property type="molecule type" value="Genomic_DNA"/>
</dbReference>
<dbReference type="InterPro" id="IPR019774">
    <property type="entry name" value="Aromatic-AA_hydroxylase_C"/>
</dbReference>
<dbReference type="EMBL" id="LN846999">
    <property type="protein sequence ID" value="CRI38709.1"/>
    <property type="molecule type" value="Genomic_DNA"/>
</dbReference>
<feature type="binding site" evidence="7">
    <location>
        <position position="134"/>
    </location>
    <ligand>
        <name>Fe cation</name>
        <dbReference type="ChEBI" id="CHEBI:24875"/>
    </ligand>
</feature>
<dbReference type="EMBL" id="LN847240">
    <property type="protein sequence ID" value="CRI51118.1"/>
    <property type="molecule type" value="Genomic_DNA"/>
</dbReference>
<dbReference type="Gene3D" id="1.10.800.10">
    <property type="entry name" value="Aromatic amino acid hydroxylase"/>
    <property type="match status" value="1"/>
</dbReference>
<dbReference type="PATRIC" id="fig|83558.13.peg.1108"/>
<dbReference type="GO" id="GO:0004505">
    <property type="term" value="F:phenylalanine 4-monooxygenase activity"/>
    <property type="evidence" value="ECO:0007669"/>
    <property type="project" value="UniProtKB-ARBA"/>
</dbReference>
<evidence type="ECO:0000313" key="16">
    <source>
        <dbReference type="EMBL" id="CRI51118.1"/>
    </source>
</evidence>
<evidence type="ECO:0000313" key="9">
    <source>
        <dbReference type="EMBL" id="CRI38709.1"/>
    </source>
</evidence>
<dbReference type="EMBL" id="LN849056">
    <property type="protein sequence ID" value="CRI73741.1"/>
    <property type="molecule type" value="Genomic_DNA"/>
</dbReference>
<feature type="binding site" evidence="7">
    <location>
        <position position="139"/>
    </location>
    <ligand>
        <name>Fe cation</name>
        <dbReference type="ChEBI" id="CHEBI:24875"/>
    </ligand>
</feature>
<evidence type="ECO:0000313" key="17">
    <source>
        <dbReference type="EMBL" id="CRI54337.1"/>
    </source>
</evidence>
<keyword evidence="3 7" id="KW-0479">Metal-binding</keyword>
<comment type="cofactor">
    <cofactor evidence="1 7">
        <name>Fe(2+)</name>
        <dbReference type="ChEBI" id="CHEBI:29033"/>
    </cofactor>
</comment>
<evidence type="ECO:0000313" key="18">
    <source>
        <dbReference type="EMBL" id="CRI73741.1"/>
    </source>
</evidence>
<comment type="similarity">
    <text evidence="2">Belongs to the biopterin-dependent aromatic amino acid hydroxylase family.</text>
</comment>
<keyword evidence="4 9" id="KW-0560">Oxidoreductase</keyword>
<evidence type="ECO:0000256" key="1">
    <source>
        <dbReference type="ARBA" id="ARBA00001954"/>
    </source>
</evidence>
<protein>
    <submittedName>
        <fullName evidence="9">Probable aromatic amino acid hydroxylase</fullName>
        <ecNumber evidence="9">1.14.16.-</ecNumber>
    </submittedName>
</protein>
<feature type="domain" description="Biopterin-dependent aromatic amino acid hydroxylase family profile" evidence="8">
    <location>
        <begin position="87"/>
        <end position="296"/>
    </location>
</feature>
<dbReference type="EMBL" id="LN847228">
    <property type="protein sequence ID" value="CRI46566.1"/>
    <property type="molecule type" value="Genomic_DNA"/>
</dbReference>
<evidence type="ECO:0000313" key="15">
    <source>
        <dbReference type="EMBL" id="CRI50043.1"/>
    </source>
</evidence>
<dbReference type="InterPro" id="IPR036329">
    <property type="entry name" value="Aro-AA_hydroxylase_C_sf"/>
</dbReference>
<dbReference type="AlphaFoldDB" id="A0A0F7WKE4"/>
<evidence type="ECO:0000313" key="10">
    <source>
        <dbReference type="EMBL" id="CRI40972.1"/>
    </source>
</evidence>
<dbReference type="EMBL" id="LN847007">
    <property type="protein sequence ID" value="CRI40972.1"/>
    <property type="molecule type" value="Genomic_DNA"/>
</dbReference>
<keyword evidence="5 7" id="KW-0408">Iron</keyword>
<evidence type="ECO:0000313" key="11">
    <source>
        <dbReference type="EMBL" id="CRI42099.1"/>
    </source>
</evidence>
<reference evidence="9" key="1">
    <citation type="submission" date="2015-05" db="EMBL/GenBank/DDBJ databases">
        <authorList>
            <person name="Rattei Thomas"/>
        </authorList>
    </citation>
    <scope>NUCLEOTIDE SEQUENCE</scope>
    <source>
        <strain evidence="9">CV15</strain>
        <strain evidence="10">CWL029c</strain>
        <strain evidence="11">GiD</strain>
        <strain evidence="12">H12</strain>
        <strain evidence="13">MUL2216</strain>
        <strain evidence="14">Panola</strain>
        <strain evidence="16">PB1</strain>
        <strain evidence="15">U1271</strain>
        <strain evidence="17">Wien2</strain>
        <strain evidence="18">YK41</strain>
    </source>
</reference>
<dbReference type="GO" id="GO:0005506">
    <property type="term" value="F:iron ion binding"/>
    <property type="evidence" value="ECO:0007669"/>
    <property type="project" value="InterPro"/>
</dbReference>
<dbReference type="InterPro" id="IPR036951">
    <property type="entry name" value="ArAA_hydroxylase_sf"/>
</dbReference>
<dbReference type="PANTHER" id="PTHR11473">
    <property type="entry name" value="AROMATIC AMINO ACID HYDROXYLASE"/>
    <property type="match status" value="1"/>
</dbReference>
<accession>A0A0F7WKE4</accession>
<dbReference type="PROSITE" id="PS51410">
    <property type="entry name" value="BH4_AAA_HYDROXYL_2"/>
    <property type="match status" value="1"/>
</dbReference>
<evidence type="ECO:0000313" key="13">
    <source>
        <dbReference type="EMBL" id="CRI46566.1"/>
    </source>
</evidence>
<dbReference type="PRINTS" id="PR00372">
    <property type="entry name" value="FYWHYDRXLASE"/>
</dbReference>
<evidence type="ECO:0000256" key="5">
    <source>
        <dbReference type="ARBA" id="ARBA00023004"/>
    </source>
</evidence>
<evidence type="ECO:0000256" key="2">
    <source>
        <dbReference type="ARBA" id="ARBA00009712"/>
    </source>
</evidence>
<evidence type="ECO:0000313" key="12">
    <source>
        <dbReference type="EMBL" id="CRI44307.1"/>
    </source>
</evidence>
<proteinExistence type="inferred from homology"/>
<dbReference type="SUPFAM" id="SSF56534">
    <property type="entry name" value="Aromatic aminoacid monoxygenases, catalytic and oligomerization domains"/>
    <property type="match status" value="1"/>
</dbReference>
<dbReference type="PROSITE" id="PS00367">
    <property type="entry name" value="BH4_AAA_HYDROXYL_1"/>
    <property type="match status" value="1"/>
</dbReference>
<organism evidence="9">
    <name type="scientific">Chlamydia pneumoniae</name>
    <name type="common">Chlamydophila pneumoniae</name>
    <dbReference type="NCBI Taxonomy" id="83558"/>
    <lineage>
        <taxon>Bacteria</taxon>
        <taxon>Pseudomonadati</taxon>
        <taxon>Chlamydiota</taxon>
        <taxon>Chlamydiia</taxon>
        <taxon>Chlamydiales</taxon>
        <taxon>Chlamydiaceae</taxon>
        <taxon>Chlamydia/Chlamydophila group</taxon>
        <taxon>Chlamydia</taxon>
    </lineage>
</organism>